<dbReference type="Pfam" id="PF02181">
    <property type="entry name" value="FH2"/>
    <property type="match status" value="1"/>
</dbReference>
<feature type="domain" description="FH2" evidence="4">
    <location>
        <begin position="1"/>
        <end position="156"/>
    </location>
</feature>
<evidence type="ECO:0000259" key="4">
    <source>
        <dbReference type="PROSITE" id="PS51444"/>
    </source>
</evidence>
<feature type="signal peptide" evidence="3">
    <location>
        <begin position="1"/>
        <end position="18"/>
    </location>
</feature>
<evidence type="ECO:0000313" key="5">
    <source>
        <dbReference type="EMBL" id="CAN78132.1"/>
    </source>
</evidence>
<name>A5APC5_VITVI</name>
<evidence type="ECO:0000256" key="2">
    <source>
        <dbReference type="SAM" id="Coils"/>
    </source>
</evidence>
<dbReference type="SUPFAM" id="SSF101447">
    <property type="entry name" value="Formin homology 2 domain (FH2 domain)"/>
    <property type="match status" value="1"/>
</dbReference>
<sequence length="316" mass="35720">MTACQIWVLLVLASKSPGLLDFHEDLVSLEAASKIQLKSLAEEMQAIMKGLEKVKQELNASENDGPVSDIFRKTLKEFIGVAEGQVGSVTNLYSVVGRNADALALYFGEDPVRCPFEQVTVTLLNFIRLFRKAHEENCKQAELERKKAQKEVEMEKAKGINLTKKGVKLYVTETRFLQMLVEYCVDPVAELLFTIYQNDGSGLSFSSMEEIFGKEIPWLYDAPISRKFEIRMFETGFSEAIPAFARLESSLLSIRTVTNSGLKVATLAILFILHTADNSEENQHMSFPFFIHLLFTTKKGRKDVNVTQPSFSRERR</sequence>
<dbReference type="AlphaFoldDB" id="A5APC5"/>
<organism evidence="5">
    <name type="scientific">Vitis vinifera</name>
    <name type="common">Grape</name>
    <dbReference type="NCBI Taxonomy" id="29760"/>
    <lineage>
        <taxon>Eukaryota</taxon>
        <taxon>Viridiplantae</taxon>
        <taxon>Streptophyta</taxon>
        <taxon>Embryophyta</taxon>
        <taxon>Tracheophyta</taxon>
        <taxon>Spermatophyta</taxon>
        <taxon>Magnoliopsida</taxon>
        <taxon>eudicotyledons</taxon>
        <taxon>Gunneridae</taxon>
        <taxon>Pentapetalae</taxon>
        <taxon>rosids</taxon>
        <taxon>Vitales</taxon>
        <taxon>Vitaceae</taxon>
        <taxon>Viteae</taxon>
        <taxon>Vitis</taxon>
    </lineage>
</organism>
<dbReference type="PANTHER" id="PTHR45733:SF10">
    <property type="entry name" value="FORMIN-LIKE PROTEIN 15A-RELATED"/>
    <property type="match status" value="1"/>
</dbReference>
<comment type="similarity">
    <text evidence="1">Belongs to the formin-like family. Class-II subfamily.</text>
</comment>
<dbReference type="ExpressionAtlas" id="A5APC5">
    <property type="expression patterns" value="baseline and differential"/>
</dbReference>
<dbReference type="EMBL" id="AM431362">
    <property type="protein sequence ID" value="CAN78132.1"/>
    <property type="molecule type" value="Genomic_DNA"/>
</dbReference>
<feature type="coiled-coil region" evidence="2">
    <location>
        <begin position="131"/>
        <end position="160"/>
    </location>
</feature>
<dbReference type="InterPro" id="IPR015425">
    <property type="entry name" value="FH2_Formin"/>
</dbReference>
<feature type="coiled-coil region" evidence="2">
    <location>
        <begin position="37"/>
        <end position="64"/>
    </location>
</feature>
<dbReference type="InterPro" id="IPR051144">
    <property type="entry name" value="Formin_homology_domain"/>
</dbReference>
<evidence type="ECO:0000256" key="3">
    <source>
        <dbReference type="SAM" id="SignalP"/>
    </source>
</evidence>
<proteinExistence type="inferred from homology"/>
<keyword evidence="3" id="KW-0732">Signal</keyword>
<keyword evidence="2" id="KW-0175">Coiled coil</keyword>
<dbReference type="PANTHER" id="PTHR45733">
    <property type="entry name" value="FORMIN-J"/>
    <property type="match status" value="1"/>
</dbReference>
<gene>
    <name evidence="5" type="ORF">VITISV_000333</name>
</gene>
<feature type="chain" id="PRO_5002679360" description="FH2 domain-containing protein" evidence="3">
    <location>
        <begin position="19"/>
        <end position="316"/>
    </location>
</feature>
<dbReference type="PROSITE" id="PS51444">
    <property type="entry name" value="FH2"/>
    <property type="match status" value="1"/>
</dbReference>
<dbReference type="InterPro" id="IPR042201">
    <property type="entry name" value="FH2_Formin_sf"/>
</dbReference>
<accession>A5APC5</accession>
<evidence type="ECO:0000256" key="1">
    <source>
        <dbReference type="ARBA" id="ARBA00006468"/>
    </source>
</evidence>
<dbReference type="Gene3D" id="1.20.58.2220">
    <property type="entry name" value="Formin, FH2 domain"/>
    <property type="match status" value="1"/>
</dbReference>
<reference evidence="5" key="1">
    <citation type="journal article" date="2007" name="PLoS ONE">
        <title>The first genome sequence of an elite grapevine cultivar (Pinot noir Vitis vinifera L.): coping with a highly heterozygous genome.</title>
        <authorList>
            <person name="Velasco R."/>
            <person name="Zharkikh A."/>
            <person name="Troggio M."/>
            <person name="Cartwright D.A."/>
            <person name="Cestaro A."/>
            <person name="Pruss D."/>
            <person name="Pindo M."/>
            <person name="FitzGerald L.M."/>
            <person name="Vezzulli S."/>
            <person name="Reid J."/>
            <person name="Malacarne G."/>
            <person name="Iliev D."/>
            <person name="Coppola G."/>
            <person name="Wardell B."/>
            <person name="Micheletti D."/>
            <person name="Macalma T."/>
            <person name="Facci M."/>
            <person name="Mitchell J.T."/>
            <person name="Perazzolli M."/>
            <person name="Eldredge G."/>
            <person name="Gatto P."/>
            <person name="Oyzerski R."/>
            <person name="Moretto M."/>
            <person name="Gutin N."/>
            <person name="Stefanini M."/>
            <person name="Chen Y."/>
            <person name="Segala C."/>
            <person name="Davenport C."/>
            <person name="Dematte L."/>
            <person name="Mraz A."/>
            <person name="Battilana J."/>
            <person name="Stormo K."/>
            <person name="Costa F."/>
            <person name="Tao Q."/>
            <person name="Si-Ammour A."/>
            <person name="Harkins T."/>
            <person name="Lackey A."/>
            <person name="Perbost C."/>
            <person name="Taillon B."/>
            <person name="Stella A."/>
            <person name="Solovyev V."/>
            <person name="Fawcett J.A."/>
            <person name="Sterck L."/>
            <person name="Vandepoele K."/>
            <person name="Grando S.M."/>
            <person name="Toppo S."/>
            <person name="Moser C."/>
            <person name="Lanchbury J."/>
            <person name="Bogden R."/>
            <person name="Skolnick M."/>
            <person name="Sgaramella V."/>
            <person name="Bhatnagar S.K."/>
            <person name="Fontana P."/>
            <person name="Gutin A."/>
            <person name="Van de Peer Y."/>
            <person name="Salamini F."/>
            <person name="Viola R."/>
        </authorList>
    </citation>
    <scope>NUCLEOTIDE SEQUENCE</scope>
</reference>
<protein>
    <recommendedName>
        <fullName evidence="4">FH2 domain-containing protein</fullName>
    </recommendedName>
</protein>